<dbReference type="Proteomes" id="UP001443914">
    <property type="component" value="Unassembled WGS sequence"/>
</dbReference>
<feature type="compositionally biased region" description="Polar residues" evidence="1">
    <location>
        <begin position="8"/>
        <end position="22"/>
    </location>
</feature>
<dbReference type="EMBL" id="JBDFQZ010000003">
    <property type="protein sequence ID" value="KAK9742571.1"/>
    <property type="molecule type" value="Genomic_DNA"/>
</dbReference>
<evidence type="ECO:0000313" key="3">
    <source>
        <dbReference type="EMBL" id="KAK9742571.1"/>
    </source>
</evidence>
<evidence type="ECO:0000256" key="2">
    <source>
        <dbReference type="SAM" id="Phobius"/>
    </source>
</evidence>
<evidence type="ECO:0000256" key="1">
    <source>
        <dbReference type="SAM" id="MobiDB-lite"/>
    </source>
</evidence>
<evidence type="ECO:0000313" key="4">
    <source>
        <dbReference type="Proteomes" id="UP001443914"/>
    </source>
</evidence>
<reference evidence="3" key="1">
    <citation type="submission" date="2024-03" db="EMBL/GenBank/DDBJ databases">
        <title>WGS assembly of Saponaria officinalis var. Norfolk2.</title>
        <authorList>
            <person name="Jenkins J."/>
            <person name="Shu S."/>
            <person name="Grimwood J."/>
            <person name="Barry K."/>
            <person name="Goodstein D."/>
            <person name="Schmutz J."/>
            <person name="Leebens-Mack J."/>
            <person name="Osbourn A."/>
        </authorList>
    </citation>
    <scope>NUCLEOTIDE SEQUENCE [LARGE SCALE GENOMIC DNA]</scope>
    <source>
        <strain evidence="3">JIC</strain>
    </source>
</reference>
<accession>A0AAW1M963</accession>
<keyword evidence="2" id="KW-1133">Transmembrane helix</keyword>
<organism evidence="3 4">
    <name type="scientific">Saponaria officinalis</name>
    <name type="common">Common soapwort</name>
    <name type="synonym">Lychnis saponaria</name>
    <dbReference type="NCBI Taxonomy" id="3572"/>
    <lineage>
        <taxon>Eukaryota</taxon>
        <taxon>Viridiplantae</taxon>
        <taxon>Streptophyta</taxon>
        <taxon>Embryophyta</taxon>
        <taxon>Tracheophyta</taxon>
        <taxon>Spermatophyta</taxon>
        <taxon>Magnoliopsida</taxon>
        <taxon>eudicotyledons</taxon>
        <taxon>Gunneridae</taxon>
        <taxon>Pentapetalae</taxon>
        <taxon>Caryophyllales</taxon>
        <taxon>Caryophyllaceae</taxon>
        <taxon>Caryophylleae</taxon>
        <taxon>Saponaria</taxon>
    </lineage>
</organism>
<name>A0AAW1M963_SAPOF</name>
<gene>
    <name evidence="3" type="ORF">RND81_03G182900</name>
</gene>
<keyword evidence="2" id="KW-0812">Transmembrane</keyword>
<keyword evidence="4" id="KW-1185">Reference proteome</keyword>
<dbReference type="AlphaFoldDB" id="A0AAW1M963"/>
<feature type="region of interest" description="Disordered" evidence="1">
    <location>
        <begin position="1"/>
        <end position="29"/>
    </location>
</feature>
<dbReference type="PANTHER" id="PTHR35508">
    <property type="entry name" value="VOLTAGE-DEPENDENT L-TYPE CALCIUM CHANNEL SUBUNIT"/>
    <property type="match status" value="1"/>
</dbReference>
<proteinExistence type="predicted"/>
<dbReference type="PANTHER" id="PTHR35508:SF1">
    <property type="entry name" value="VOLTAGE-DEPENDENT L-TYPE CALCIUM CHANNEL SUBUNIT"/>
    <property type="match status" value="1"/>
</dbReference>
<sequence length="234" mass="25424">MDERENVETSVNNDENSYSNHIDGNHKEDEKEFEIKEESLYDAVSGLLMPIFFPDGSNASSSFFHRAKASFSQNLPRVCDASRNSGSNLLQWARSGSSLRLLLFISVGTITLLTLTGILVFLLFLAAATTNAVVLSLFVSLAAAGGCLAIFFACVAAIYIGALSVAVFVISSVTVSAIIAVLITTGWIGFFWILWTATRKSFGIAKHSASFTGSALSAYTTAWQVKRHHYNHHD</sequence>
<protein>
    <submittedName>
        <fullName evidence="3">Uncharacterized protein</fullName>
    </submittedName>
</protein>
<keyword evidence="2" id="KW-0472">Membrane</keyword>
<feature type="transmembrane region" description="Helical" evidence="2">
    <location>
        <begin position="167"/>
        <end position="195"/>
    </location>
</feature>
<feature type="transmembrane region" description="Helical" evidence="2">
    <location>
        <begin position="101"/>
        <end position="127"/>
    </location>
</feature>
<feature type="transmembrane region" description="Helical" evidence="2">
    <location>
        <begin position="133"/>
        <end position="160"/>
    </location>
</feature>
<comment type="caution">
    <text evidence="3">The sequence shown here is derived from an EMBL/GenBank/DDBJ whole genome shotgun (WGS) entry which is preliminary data.</text>
</comment>